<dbReference type="Pfam" id="PF00498">
    <property type="entry name" value="FHA"/>
    <property type="match status" value="1"/>
</dbReference>
<feature type="compositionally biased region" description="Low complexity" evidence="2">
    <location>
        <begin position="311"/>
        <end position="320"/>
    </location>
</feature>
<dbReference type="Proteomes" id="UP000199009">
    <property type="component" value="Chromosome I"/>
</dbReference>
<dbReference type="STRING" id="370764.SAMN04489810_0279"/>
<evidence type="ECO:0000313" key="4">
    <source>
        <dbReference type="EMBL" id="SDG43010.1"/>
    </source>
</evidence>
<keyword evidence="1" id="KW-0597">Phosphoprotein</keyword>
<dbReference type="AlphaFoldDB" id="A0A1G7U8D8"/>
<keyword evidence="5" id="KW-1185">Reference proteome</keyword>
<evidence type="ECO:0000256" key="2">
    <source>
        <dbReference type="SAM" id="MobiDB-lite"/>
    </source>
</evidence>
<dbReference type="Gene3D" id="2.60.200.20">
    <property type="match status" value="1"/>
</dbReference>
<dbReference type="CDD" id="cd00060">
    <property type="entry name" value="FHA"/>
    <property type="match status" value="1"/>
</dbReference>
<evidence type="ECO:0000256" key="1">
    <source>
        <dbReference type="ARBA" id="ARBA00022553"/>
    </source>
</evidence>
<feature type="compositionally biased region" description="Low complexity" evidence="2">
    <location>
        <begin position="192"/>
        <end position="216"/>
    </location>
</feature>
<accession>A0A1G7U8D8</accession>
<dbReference type="RefSeq" id="WP_091485235.1">
    <property type="nucleotide sequence ID" value="NZ_LT629692.1"/>
</dbReference>
<feature type="compositionally biased region" description="Pro residues" evidence="2">
    <location>
        <begin position="217"/>
        <end position="226"/>
    </location>
</feature>
<dbReference type="PROSITE" id="PS50006">
    <property type="entry name" value="FHA_DOMAIN"/>
    <property type="match status" value="1"/>
</dbReference>
<gene>
    <name evidence="4" type="ORF">SAMN04489810_0279</name>
</gene>
<feature type="region of interest" description="Disordered" evidence="2">
    <location>
        <begin position="301"/>
        <end position="332"/>
    </location>
</feature>
<organism evidence="4 5">
    <name type="scientific">Microbacterium pygmaeum</name>
    <dbReference type="NCBI Taxonomy" id="370764"/>
    <lineage>
        <taxon>Bacteria</taxon>
        <taxon>Bacillati</taxon>
        <taxon>Actinomycetota</taxon>
        <taxon>Actinomycetes</taxon>
        <taxon>Micrococcales</taxon>
        <taxon>Microbacteriaceae</taxon>
        <taxon>Microbacterium</taxon>
    </lineage>
</organism>
<dbReference type="InterPro" id="IPR000253">
    <property type="entry name" value="FHA_dom"/>
</dbReference>
<proteinExistence type="predicted"/>
<feature type="region of interest" description="Disordered" evidence="2">
    <location>
        <begin position="151"/>
        <end position="230"/>
    </location>
</feature>
<sequence>MAGSVRYSRGGAAVIVTGSGLVVVGGDAPPTLASRVWEDVSAGRGLAGVLEGLTGAFGTSLAAIPPFAVALSESGSVRLAVRGDMSVRVVTATGTETISGAGVTTWSERVLEDVLSVHVDTADGDGEPAVLPIADGVVLGSTVDWHLDGAQQQRTGSTPGGETRAPIAPVVPRISAGAPQPVRGPLPDDTRAPSAGPAAPALQAAPVAQSAAADPQPAAPEQPVAPPGFLIDSIPSALTIPDGDTLLPADSTLAAEEAPFSSGPQSGLDALWGATVARAPEVAGDHDGETISVAEARALRAAQGGDPSIQSPVPLDSAPPSLAPPRPAAPGRLRLSTGQELLLDRTVVIGRRPRSTRVTGTDLPHLVAVDSPQQDISRSHVEFRVEGDSIVATDLHTTNGTTLHRAGVDPMRLHPGEPTVVVPGDVVDLGDAVTVEIVATEGVG</sequence>
<dbReference type="OrthoDB" id="5485098at2"/>
<dbReference type="SUPFAM" id="SSF49879">
    <property type="entry name" value="SMAD/FHA domain"/>
    <property type="match status" value="1"/>
</dbReference>
<evidence type="ECO:0000259" key="3">
    <source>
        <dbReference type="PROSITE" id="PS50006"/>
    </source>
</evidence>
<name>A0A1G7U8D8_9MICO</name>
<reference evidence="4 5" key="1">
    <citation type="submission" date="2016-10" db="EMBL/GenBank/DDBJ databases">
        <authorList>
            <person name="de Groot N.N."/>
        </authorList>
    </citation>
    <scope>NUCLEOTIDE SEQUENCE [LARGE SCALE GENOMIC DNA]</scope>
    <source>
        <strain evidence="4 5">DSM 23142</strain>
    </source>
</reference>
<protein>
    <submittedName>
        <fullName evidence="4">FHA domain-containing protein</fullName>
    </submittedName>
</protein>
<dbReference type="EMBL" id="LT629692">
    <property type="protein sequence ID" value="SDG43010.1"/>
    <property type="molecule type" value="Genomic_DNA"/>
</dbReference>
<feature type="domain" description="FHA" evidence="3">
    <location>
        <begin position="347"/>
        <end position="408"/>
    </location>
</feature>
<evidence type="ECO:0000313" key="5">
    <source>
        <dbReference type="Proteomes" id="UP000199009"/>
    </source>
</evidence>
<dbReference type="InterPro" id="IPR008984">
    <property type="entry name" value="SMAD_FHA_dom_sf"/>
</dbReference>